<evidence type="ECO:0000256" key="1">
    <source>
        <dbReference type="ARBA" id="ARBA00023125"/>
    </source>
</evidence>
<gene>
    <name evidence="3" type="ordered locus">MAG3990</name>
</gene>
<dbReference type="Pfam" id="PF00436">
    <property type="entry name" value="SSB"/>
    <property type="match status" value="1"/>
</dbReference>
<keyword evidence="4" id="KW-1185">Reference proteome</keyword>
<organism evidence="3 4">
    <name type="scientific">Mycoplasmopsis agalactiae (strain NCTC 10123 / CIP 59.7 / PG2)</name>
    <name type="common">Mycoplasma agalactiae</name>
    <dbReference type="NCBI Taxonomy" id="347257"/>
    <lineage>
        <taxon>Bacteria</taxon>
        <taxon>Bacillati</taxon>
        <taxon>Mycoplasmatota</taxon>
        <taxon>Mycoplasmoidales</taxon>
        <taxon>Metamycoplasmataceae</taxon>
        <taxon>Mycoplasmopsis</taxon>
    </lineage>
</organism>
<evidence type="ECO:0000313" key="3">
    <source>
        <dbReference type="EMBL" id="CAL59097.1"/>
    </source>
</evidence>
<dbReference type="RefSeq" id="WP_011949571.1">
    <property type="nucleotide sequence ID" value="NC_009497.1"/>
</dbReference>
<dbReference type="PROSITE" id="PS50935">
    <property type="entry name" value="SSB"/>
    <property type="match status" value="1"/>
</dbReference>
<proteinExistence type="predicted"/>
<dbReference type="KEGG" id="maa:MAG3990"/>
<accession>A5IYI8</accession>
<dbReference type="HOGENOM" id="CLU_1804022_0_0_14"/>
<dbReference type="Proteomes" id="UP000007065">
    <property type="component" value="Chromosome"/>
</dbReference>
<dbReference type="STRING" id="347257.MAG3990"/>
<dbReference type="Gene3D" id="2.40.50.140">
    <property type="entry name" value="Nucleic acid-binding proteins"/>
    <property type="match status" value="1"/>
</dbReference>
<keyword evidence="1 2" id="KW-0238">DNA-binding</keyword>
<dbReference type="GO" id="GO:0003697">
    <property type="term" value="F:single-stranded DNA binding"/>
    <property type="evidence" value="ECO:0007669"/>
    <property type="project" value="InterPro"/>
</dbReference>
<protein>
    <recommendedName>
        <fullName evidence="5">Single-stranded DNA-binding protein</fullName>
    </recommendedName>
</protein>
<dbReference type="EMBL" id="CU179680">
    <property type="protein sequence ID" value="CAL59097.1"/>
    <property type="molecule type" value="Genomic_DNA"/>
</dbReference>
<evidence type="ECO:0008006" key="5">
    <source>
        <dbReference type="Google" id="ProtNLM"/>
    </source>
</evidence>
<sequence length="145" mass="16650">MNMRREDNNTIVISGNVVNDEYYVKEFKSNKDTDGKLLKLKLHNTSGNKHNYFDIALWNANAQFILKKVKKDDLIEIIGHLESGSYSKDNEKVYFLSIVADRVKIIKTAFEDELDEKRAIVAQAYSNASKYKEVDIPTAESLIED</sequence>
<evidence type="ECO:0000313" key="4">
    <source>
        <dbReference type="Proteomes" id="UP000007065"/>
    </source>
</evidence>
<dbReference type="AlphaFoldDB" id="A5IYI8"/>
<dbReference type="SUPFAM" id="SSF50249">
    <property type="entry name" value="Nucleic acid-binding proteins"/>
    <property type="match status" value="1"/>
</dbReference>
<dbReference type="GeneID" id="93358154"/>
<name>A5IYI8_MYCAP</name>
<evidence type="ECO:0000256" key="2">
    <source>
        <dbReference type="PROSITE-ProRule" id="PRU00252"/>
    </source>
</evidence>
<dbReference type="InterPro" id="IPR012340">
    <property type="entry name" value="NA-bd_OB-fold"/>
</dbReference>
<dbReference type="InterPro" id="IPR000424">
    <property type="entry name" value="Primosome_PriB/ssb"/>
</dbReference>
<reference evidence="4" key="1">
    <citation type="journal article" date="2007" name="PLoS Genet.">
        <title>Being pathogenic, plastic, and sexual while living with a nearly minimal bacterial genome.</title>
        <authorList>
            <person name="Sirand-Pugnet P."/>
            <person name="Lartigue C."/>
            <person name="Marenda M."/>
            <person name="Jacob D."/>
            <person name="Barre A."/>
            <person name="Barbe V."/>
            <person name="Schenowitz C."/>
            <person name="Mangenot S."/>
            <person name="Couloux A."/>
            <person name="Segurens B."/>
            <person name="de Daruvar A."/>
            <person name="Blanchard A."/>
            <person name="Citti C."/>
        </authorList>
    </citation>
    <scope>NUCLEOTIDE SEQUENCE [LARGE SCALE GENOMIC DNA]</scope>
    <source>
        <strain evidence="4">PG2</strain>
    </source>
</reference>